<reference evidence="2 3" key="1">
    <citation type="journal article" date="2014" name="Genome Announc.">
        <title>Draft genome sequences of eight enterohepatic helicobacter species isolated from both laboratory and wild rodents.</title>
        <authorList>
            <person name="Sheh A."/>
            <person name="Shen Z."/>
            <person name="Fox J.G."/>
        </authorList>
    </citation>
    <scope>NUCLEOTIDE SEQUENCE [LARGE SCALE GENOMIC DNA]</scope>
    <source>
        <strain evidence="2 3">MIT 01-6451</strain>
    </source>
</reference>
<sequence length="112" mass="12987">MLRPYSQKGVETLGGMKKMIGQPIKYSIIMVGNYALILSVTYGFLNGGMIGYTRRGHWNTYFIDGYFEMIFYIDYWQSLIIGGLLLGICFFIVLTDTIFYRRFFTKIGTNNE</sequence>
<proteinExistence type="predicted"/>
<accession>A0A4U8TKP0</accession>
<keyword evidence="1" id="KW-0812">Transmembrane</keyword>
<dbReference type="Proteomes" id="UP000029707">
    <property type="component" value="Unassembled WGS sequence"/>
</dbReference>
<keyword evidence="3" id="KW-1185">Reference proteome</keyword>
<keyword evidence="1" id="KW-0472">Membrane</keyword>
<protein>
    <submittedName>
        <fullName evidence="2">Uncharacterized protein</fullName>
    </submittedName>
</protein>
<evidence type="ECO:0000313" key="2">
    <source>
        <dbReference type="EMBL" id="TLE00991.1"/>
    </source>
</evidence>
<comment type="caution">
    <text evidence="2">The sequence shown here is derived from an EMBL/GenBank/DDBJ whole genome shotgun (WGS) entry which is preliminary data.</text>
</comment>
<feature type="transmembrane region" description="Helical" evidence="1">
    <location>
        <begin position="26"/>
        <end position="45"/>
    </location>
</feature>
<organism evidence="2 3">
    <name type="scientific">Helicobacter japonicus</name>
    <dbReference type="NCBI Taxonomy" id="425400"/>
    <lineage>
        <taxon>Bacteria</taxon>
        <taxon>Pseudomonadati</taxon>
        <taxon>Campylobacterota</taxon>
        <taxon>Epsilonproteobacteria</taxon>
        <taxon>Campylobacterales</taxon>
        <taxon>Helicobacteraceae</taxon>
        <taxon>Helicobacter</taxon>
    </lineage>
</organism>
<evidence type="ECO:0000256" key="1">
    <source>
        <dbReference type="SAM" id="Phobius"/>
    </source>
</evidence>
<gene>
    <name evidence="2" type="ORF">LS65_006690</name>
</gene>
<dbReference type="STRING" id="425400.LS65_01185"/>
<keyword evidence="1" id="KW-1133">Transmembrane helix</keyword>
<evidence type="ECO:0000313" key="3">
    <source>
        <dbReference type="Proteomes" id="UP000029707"/>
    </source>
</evidence>
<feature type="transmembrane region" description="Helical" evidence="1">
    <location>
        <begin position="75"/>
        <end position="94"/>
    </location>
</feature>
<name>A0A4U8TKP0_9HELI</name>
<dbReference type="GeneID" id="82320950"/>
<dbReference type="RefSeq" id="WP_138129805.1">
    <property type="nucleotide sequence ID" value="NZ_CAMRWY010000005.1"/>
</dbReference>
<dbReference type="EMBL" id="JRMQ02000009">
    <property type="protein sequence ID" value="TLE00991.1"/>
    <property type="molecule type" value="Genomic_DNA"/>
</dbReference>
<dbReference type="AlphaFoldDB" id="A0A4U8TKP0"/>